<dbReference type="EMBL" id="CH916483">
    <property type="protein sequence ID" value="EDV93960.1"/>
    <property type="molecule type" value="Genomic_DNA"/>
</dbReference>
<dbReference type="PhylomeDB" id="B4K0P4"/>
<dbReference type="SMART" id="SM00697">
    <property type="entry name" value="DM8"/>
    <property type="match status" value="1"/>
</dbReference>
<dbReference type="InterPro" id="IPR010512">
    <property type="entry name" value="DUF1091"/>
</dbReference>
<keyword evidence="2" id="KW-1185">Reference proteome</keyword>
<dbReference type="InParanoid" id="B4K0P4"/>
<dbReference type="OrthoDB" id="7859583at2759"/>
<organism evidence="2">
    <name type="scientific">Drosophila grimshawi</name>
    <name type="common">Hawaiian fruit fly</name>
    <name type="synonym">Idiomyia grimshawi</name>
    <dbReference type="NCBI Taxonomy" id="7222"/>
    <lineage>
        <taxon>Eukaryota</taxon>
        <taxon>Metazoa</taxon>
        <taxon>Ecdysozoa</taxon>
        <taxon>Arthropoda</taxon>
        <taxon>Hexapoda</taxon>
        <taxon>Insecta</taxon>
        <taxon>Pterygota</taxon>
        <taxon>Neoptera</taxon>
        <taxon>Endopterygota</taxon>
        <taxon>Diptera</taxon>
        <taxon>Brachycera</taxon>
        <taxon>Muscomorpha</taxon>
        <taxon>Ephydroidea</taxon>
        <taxon>Drosophilidae</taxon>
        <taxon>Drosophila</taxon>
        <taxon>Hawaiian Drosophila</taxon>
    </lineage>
</organism>
<accession>B4K0P4</accession>
<name>B4K0P4_DROGR</name>
<proteinExistence type="predicted"/>
<dbReference type="Proteomes" id="UP000001070">
    <property type="component" value="Unassembled WGS sequence"/>
</dbReference>
<dbReference type="eggNOG" id="ENOG502TM4J">
    <property type="taxonomic scope" value="Eukaryota"/>
</dbReference>
<dbReference type="PANTHER" id="PTHR20898">
    <property type="entry name" value="DAEDALUS ON 3-RELATED-RELATED"/>
    <property type="match status" value="1"/>
</dbReference>
<dbReference type="OMA" id="CFMIMPL"/>
<dbReference type="PANTHER" id="PTHR20898:SF0">
    <property type="entry name" value="DAEDALUS ON 3-RELATED"/>
    <property type="match status" value="1"/>
</dbReference>
<dbReference type="AlphaFoldDB" id="B4K0P4"/>
<protein>
    <submittedName>
        <fullName evidence="1">GH25271</fullName>
    </submittedName>
</protein>
<reference evidence="1 2" key="1">
    <citation type="journal article" date="2007" name="Nature">
        <title>Evolution of genes and genomes on the Drosophila phylogeny.</title>
        <authorList>
            <consortium name="Drosophila 12 Genomes Consortium"/>
            <person name="Clark A.G."/>
            <person name="Eisen M.B."/>
            <person name="Smith D.R."/>
            <person name="Bergman C.M."/>
            <person name="Oliver B."/>
            <person name="Markow T.A."/>
            <person name="Kaufman T.C."/>
            <person name="Kellis M."/>
            <person name="Gelbart W."/>
            <person name="Iyer V.N."/>
            <person name="Pollard D.A."/>
            <person name="Sackton T.B."/>
            <person name="Larracuente A.M."/>
            <person name="Singh N.D."/>
            <person name="Abad J.P."/>
            <person name="Abt D.N."/>
            <person name="Adryan B."/>
            <person name="Aguade M."/>
            <person name="Akashi H."/>
            <person name="Anderson W.W."/>
            <person name="Aquadro C.F."/>
            <person name="Ardell D.H."/>
            <person name="Arguello R."/>
            <person name="Artieri C.G."/>
            <person name="Barbash D.A."/>
            <person name="Barker D."/>
            <person name="Barsanti P."/>
            <person name="Batterham P."/>
            <person name="Batzoglou S."/>
            <person name="Begun D."/>
            <person name="Bhutkar A."/>
            <person name="Blanco E."/>
            <person name="Bosak S.A."/>
            <person name="Bradley R.K."/>
            <person name="Brand A.D."/>
            <person name="Brent M.R."/>
            <person name="Brooks A.N."/>
            <person name="Brown R.H."/>
            <person name="Butlin R.K."/>
            <person name="Caggese C."/>
            <person name="Calvi B.R."/>
            <person name="Bernardo de Carvalho A."/>
            <person name="Caspi A."/>
            <person name="Castrezana S."/>
            <person name="Celniker S.E."/>
            <person name="Chang J.L."/>
            <person name="Chapple C."/>
            <person name="Chatterji S."/>
            <person name="Chinwalla A."/>
            <person name="Civetta A."/>
            <person name="Clifton S.W."/>
            <person name="Comeron J.M."/>
            <person name="Costello J.C."/>
            <person name="Coyne J.A."/>
            <person name="Daub J."/>
            <person name="David R.G."/>
            <person name="Delcher A.L."/>
            <person name="Delehaunty K."/>
            <person name="Do C.B."/>
            <person name="Ebling H."/>
            <person name="Edwards K."/>
            <person name="Eickbush T."/>
            <person name="Evans J.D."/>
            <person name="Filipski A."/>
            <person name="Findeiss S."/>
            <person name="Freyhult E."/>
            <person name="Fulton L."/>
            <person name="Fulton R."/>
            <person name="Garcia A.C."/>
            <person name="Gardiner A."/>
            <person name="Garfield D.A."/>
            <person name="Garvin B.E."/>
            <person name="Gibson G."/>
            <person name="Gilbert D."/>
            <person name="Gnerre S."/>
            <person name="Godfrey J."/>
            <person name="Good R."/>
            <person name="Gotea V."/>
            <person name="Gravely B."/>
            <person name="Greenberg A.J."/>
            <person name="Griffiths-Jones S."/>
            <person name="Gross S."/>
            <person name="Guigo R."/>
            <person name="Gustafson E.A."/>
            <person name="Haerty W."/>
            <person name="Hahn M.W."/>
            <person name="Halligan D.L."/>
            <person name="Halpern A.L."/>
            <person name="Halter G.M."/>
            <person name="Han M.V."/>
            <person name="Heger A."/>
            <person name="Hillier L."/>
            <person name="Hinrichs A.S."/>
            <person name="Holmes I."/>
            <person name="Hoskins R.A."/>
            <person name="Hubisz M.J."/>
            <person name="Hultmark D."/>
            <person name="Huntley M.A."/>
            <person name="Jaffe D.B."/>
            <person name="Jagadeeshan S."/>
            <person name="Jeck W.R."/>
            <person name="Johnson J."/>
            <person name="Jones C.D."/>
            <person name="Jordan W.C."/>
            <person name="Karpen G.H."/>
            <person name="Kataoka E."/>
            <person name="Keightley P.D."/>
            <person name="Kheradpour P."/>
            <person name="Kirkness E.F."/>
            <person name="Koerich L.B."/>
            <person name="Kristiansen K."/>
            <person name="Kudrna D."/>
            <person name="Kulathinal R.J."/>
            <person name="Kumar S."/>
            <person name="Kwok R."/>
            <person name="Lander E."/>
            <person name="Langley C.H."/>
            <person name="Lapoint R."/>
            <person name="Lazzaro B.P."/>
            <person name="Lee S.J."/>
            <person name="Levesque L."/>
            <person name="Li R."/>
            <person name="Lin C.F."/>
            <person name="Lin M.F."/>
            <person name="Lindblad-Toh K."/>
            <person name="Llopart A."/>
            <person name="Long M."/>
            <person name="Low L."/>
            <person name="Lozovsky E."/>
            <person name="Lu J."/>
            <person name="Luo M."/>
            <person name="Machado C.A."/>
            <person name="Makalowski W."/>
            <person name="Marzo M."/>
            <person name="Matsuda M."/>
            <person name="Matzkin L."/>
            <person name="McAllister B."/>
            <person name="McBride C.S."/>
            <person name="McKernan B."/>
            <person name="McKernan K."/>
            <person name="Mendez-Lago M."/>
            <person name="Minx P."/>
            <person name="Mollenhauer M.U."/>
            <person name="Montooth K."/>
            <person name="Mount S.M."/>
            <person name="Mu X."/>
            <person name="Myers E."/>
            <person name="Negre B."/>
            <person name="Newfeld S."/>
            <person name="Nielsen R."/>
            <person name="Noor M.A."/>
            <person name="O'Grady P."/>
            <person name="Pachter L."/>
            <person name="Papaceit M."/>
            <person name="Parisi M.J."/>
            <person name="Parisi M."/>
            <person name="Parts L."/>
            <person name="Pedersen J.S."/>
            <person name="Pesole G."/>
            <person name="Phillippy A.M."/>
            <person name="Ponting C.P."/>
            <person name="Pop M."/>
            <person name="Porcelli D."/>
            <person name="Powell J.R."/>
            <person name="Prohaska S."/>
            <person name="Pruitt K."/>
            <person name="Puig M."/>
            <person name="Quesneville H."/>
            <person name="Ram K.R."/>
            <person name="Rand D."/>
            <person name="Rasmussen M.D."/>
            <person name="Reed L.K."/>
            <person name="Reenan R."/>
            <person name="Reily A."/>
            <person name="Remington K.A."/>
            <person name="Rieger T.T."/>
            <person name="Ritchie M.G."/>
            <person name="Robin C."/>
            <person name="Rogers Y.H."/>
            <person name="Rohde C."/>
            <person name="Rozas J."/>
            <person name="Rubenfield M.J."/>
            <person name="Ruiz A."/>
            <person name="Russo S."/>
            <person name="Salzberg S.L."/>
            <person name="Sanchez-Gracia A."/>
            <person name="Saranga D.J."/>
            <person name="Sato H."/>
            <person name="Schaeffer S.W."/>
            <person name="Schatz M.C."/>
            <person name="Schlenke T."/>
            <person name="Schwartz R."/>
            <person name="Segarra C."/>
            <person name="Singh R.S."/>
            <person name="Sirot L."/>
            <person name="Sirota M."/>
            <person name="Sisneros N.B."/>
            <person name="Smith C.D."/>
            <person name="Smith T.F."/>
            <person name="Spieth J."/>
            <person name="Stage D.E."/>
            <person name="Stark A."/>
            <person name="Stephan W."/>
            <person name="Strausberg R.L."/>
            <person name="Strempel S."/>
            <person name="Sturgill D."/>
            <person name="Sutton G."/>
            <person name="Sutton G.G."/>
            <person name="Tao W."/>
            <person name="Teichmann S."/>
            <person name="Tobari Y.N."/>
            <person name="Tomimura Y."/>
            <person name="Tsolas J.M."/>
            <person name="Valente V.L."/>
            <person name="Venter E."/>
            <person name="Venter J.C."/>
            <person name="Vicario S."/>
            <person name="Vieira F.G."/>
            <person name="Vilella A.J."/>
            <person name="Villasante A."/>
            <person name="Walenz B."/>
            <person name="Wang J."/>
            <person name="Wasserman M."/>
            <person name="Watts T."/>
            <person name="Wilson D."/>
            <person name="Wilson R.K."/>
            <person name="Wing R.A."/>
            <person name="Wolfner M.F."/>
            <person name="Wong A."/>
            <person name="Wong G.K."/>
            <person name="Wu C.I."/>
            <person name="Wu G."/>
            <person name="Yamamoto D."/>
            <person name="Yang H.P."/>
            <person name="Yang S.P."/>
            <person name="Yorke J.A."/>
            <person name="Yoshida K."/>
            <person name="Zdobnov E."/>
            <person name="Zhang P."/>
            <person name="Zhang Y."/>
            <person name="Zimin A.V."/>
            <person name="Baldwin J."/>
            <person name="Abdouelleil A."/>
            <person name="Abdulkadir J."/>
            <person name="Abebe A."/>
            <person name="Abera B."/>
            <person name="Abreu J."/>
            <person name="Acer S.C."/>
            <person name="Aftuck L."/>
            <person name="Alexander A."/>
            <person name="An P."/>
            <person name="Anderson E."/>
            <person name="Anderson S."/>
            <person name="Arachi H."/>
            <person name="Azer M."/>
            <person name="Bachantsang P."/>
            <person name="Barry A."/>
            <person name="Bayul T."/>
            <person name="Berlin A."/>
            <person name="Bessette D."/>
            <person name="Bloom T."/>
            <person name="Blye J."/>
            <person name="Boguslavskiy L."/>
            <person name="Bonnet C."/>
            <person name="Boukhgalter B."/>
            <person name="Bourzgui I."/>
            <person name="Brown A."/>
            <person name="Cahill P."/>
            <person name="Channer S."/>
            <person name="Cheshatsang Y."/>
            <person name="Chuda L."/>
            <person name="Citroen M."/>
            <person name="Collymore A."/>
            <person name="Cooke P."/>
            <person name="Costello M."/>
            <person name="D'Aco K."/>
            <person name="Daza R."/>
            <person name="De Haan G."/>
            <person name="DeGray S."/>
            <person name="DeMaso C."/>
            <person name="Dhargay N."/>
            <person name="Dooley K."/>
            <person name="Dooley E."/>
            <person name="Doricent M."/>
            <person name="Dorje P."/>
            <person name="Dorjee K."/>
            <person name="Dupes A."/>
            <person name="Elong R."/>
            <person name="Falk J."/>
            <person name="Farina A."/>
            <person name="Faro S."/>
            <person name="Ferguson D."/>
            <person name="Fisher S."/>
            <person name="Foley C.D."/>
            <person name="Franke A."/>
            <person name="Friedrich D."/>
            <person name="Gadbois L."/>
            <person name="Gearin G."/>
            <person name="Gearin C.R."/>
            <person name="Giannoukos G."/>
            <person name="Goode T."/>
            <person name="Graham J."/>
            <person name="Grandbois E."/>
            <person name="Grewal S."/>
            <person name="Gyaltsen K."/>
            <person name="Hafez N."/>
            <person name="Hagos B."/>
            <person name="Hall J."/>
            <person name="Henson C."/>
            <person name="Hollinger A."/>
            <person name="Honan T."/>
            <person name="Huard M.D."/>
            <person name="Hughes L."/>
            <person name="Hurhula B."/>
            <person name="Husby M.E."/>
            <person name="Kamat A."/>
            <person name="Kanga B."/>
            <person name="Kashin S."/>
            <person name="Khazanovich D."/>
            <person name="Kisner P."/>
            <person name="Lance K."/>
            <person name="Lara M."/>
            <person name="Lee W."/>
            <person name="Lennon N."/>
            <person name="Letendre F."/>
            <person name="LeVine R."/>
            <person name="Lipovsky A."/>
            <person name="Liu X."/>
            <person name="Liu J."/>
            <person name="Liu S."/>
            <person name="Lokyitsang T."/>
            <person name="Lokyitsang Y."/>
            <person name="Lubonja R."/>
            <person name="Lui A."/>
            <person name="MacDonald P."/>
            <person name="Magnisalis V."/>
            <person name="Maru K."/>
            <person name="Matthews C."/>
            <person name="McCusker W."/>
            <person name="McDonough S."/>
            <person name="Mehta T."/>
            <person name="Meldrim J."/>
            <person name="Meneus L."/>
            <person name="Mihai O."/>
            <person name="Mihalev A."/>
            <person name="Mihova T."/>
            <person name="Mittelman R."/>
            <person name="Mlenga V."/>
            <person name="Montmayeur A."/>
            <person name="Mulrain L."/>
            <person name="Navidi A."/>
            <person name="Naylor J."/>
            <person name="Negash T."/>
            <person name="Nguyen T."/>
            <person name="Nguyen N."/>
            <person name="Nicol R."/>
            <person name="Norbu C."/>
            <person name="Norbu N."/>
            <person name="Novod N."/>
            <person name="O'Neill B."/>
            <person name="Osman S."/>
            <person name="Markiewicz E."/>
            <person name="Oyono O.L."/>
            <person name="Patti C."/>
            <person name="Phunkhang P."/>
            <person name="Pierre F."/>
            <person name="Priest M."/>
            <person name="Raghuraman S."/>
            <person name="Rege F."/>
            <person name="Reyes R."/>
            <person name="Rise C."/>
            <person name="Rogov P."/>
            <person name="Ross K."/>
            <person name="Ryan E."/>
            <person name="Settipalli S."/>
            <person name="Shea T."/>
            <person name="Sherpa N."/>
            <person name="Shi L."/>
            <person name="Shih D."/>
            <person name="Sparrow T."/>
            <person name="Spaulding J."/>
            <person name="Stalker J."/>
            <person name="Stange-Thomann N."/>
            <person name="Stavropoulos S."/>
            <person name="Stone C."/>
            <person name="Strader C."/>
            <person name="Tesfaye S."/>
            <person name="Thomson T."/>
            <person name="Thoulutsang Y."/>
            <person name="Thoulutsang D."/>
            <person name="Topham K."/>
            <person name="Topping I."/>
            <person name="Tsamla T."/>
            <person name="Vassiliev H."/>
            <person name="Vo A."/>
            <person name="Wangchuk T."/>
            <person name="Wangdi T."/>
            <person name="Weiand M."/>
            <person name="Wilkinson J."/>
            <person name="Wilson A."/>
            <person name="Yadav S."/>
            <person name="Young G."/>
            <person name="Yu Q."/>
            <person name="Zembek L."/>
            <person name="Zhong D."/>
            <person name="Zimmer A."/>
            <person name="Zwirko Z."/>
            <person name="Jaffe D.B."/>
            <person name="Alvarez P."/>
            <person name="Brockman W."/>
            <person name="Butler J."/>
            <person name="Chin C."/>
            <person name="Gnerre S."/>
            <person name="Grabherr M."/>
            <person name="Kleber M."/>
            <person name="Mauceli E."/>
            <person name="MacCallum I."/>
        </authorList>
    </citation>
    <scope>NUCLEOTIDE SEQUENCE [LARGE SCALE GENOMIC DNA]</scope>
    <source>
        <strain evidence="2">Tucson 15287-2541.00</strain>
    </source>
</reference>
<evidence type="ECO:0000313" key="2">
    <source>
        <dbReference type="Proteomes" id="UP000001070"/>
    </source>
</evidence>
<sequence>MVVYKTTNIECLPDPSYVENATCFVKAVNWNKAVAQMDCDLIFPLSNTSLRTTAFKKDYSNQYQPFLIDVNFNVCDAISKRNFMAYGVIFNTILKQFTNVNHSCPVDGHLLARNVYIDAHLIPPFPLGFYLWSNIFREHINNTIEHIGTVKFYFQAMEPVVSKKKRN</sequence>
<gene>
    <name evidence="1" type="primary">Dgri\GH25271</name>
    <name evidence="1" type="ORF">Dgri_GH25271</name>
</gene>
<evidence type="ECO:0000313" key="1">
    <source>
        <dbReference type="EMBL" id="EDV93960.1"/>
    </source>
</evidence>
<dbReference type="HOGENOM" id="CLU_116900_2_0_1"/>
<dbReference type="Pfam" id="PF06477">
    <property type="entry name" value="DUF1091"/>
    <property type="match status" value="1"/>
</dbReference>